<comment type="caution">
    <text evidence="1">The sequence shown here is derived from an EMBL/GenBank/DDBJ whole genome shotgun (WGS) entry which is preliminary data.</text>
</comment>
<keyword evidence="2" id="KW-1185">Reference proteome</keyword>
<evidence type="ECO:0000313" key="1">
    <source>
        <dbReference type="EMBL" id="KAJ8666999.1"/>
    </source>
</evidence>
<dbReference type="EMBL" id="CM056744">
    <property type="protein sequence ID" value="KAJ8666999.1"/>
    <property type="molecule type" value="Genomic_DNA"/>
</dbReference>
<proteinExistence type="predicted"/>
<accession>A0ACC2N724</accession>
<gene>
    <name evidence="1" type="ORF">QAD02_008661</name>
</gene>
<organism evidence="1 2">
    <name type="scientific">Eretmocerus hayati</name>
    <dbReference type="NCBI Taxonomy" id="131215"/>
    <lineage>
        <taxon>Eukaryota</taxon>
        <taxon>Metazoa</taxon>
        <taxon>Ecdysozoa</taxon>
        <taxon>Arthropoda</taxon>
        <taxon>Hexapoda</taxon>
        <taxon>Insecta</taxon>
        <taxon>Pterygota</taxon>
        <taxon>Neoptera</taxon>
        <taxon>Endopterygota</taxon>
        <taxon>Hymenoptera</taxon>
        <taxon>Apocrita</taxon>
        <taxon>Proctotrupomorpha</taxon>
        <taxon>Chalcidoidea</taxon>
        <taxon>Aphelinidae</taxon>
        <taxon>Aphelininae</taxon>
        <taxon>Eretmocerus</taxon>
    </lineage>
</organism>
<sequence length="830" mass="95562">VLDYARRLGIDPDTEPQLLGLARDGLMAALPDGWQPVYDDARKTYYYYHRQTNITTWEHPLDPLYKGLVAKARATAVLANNRRRSSADDEGLEASDPHQQGGLPPTGATRIPTKLAPLKRGRSSEGRRTESSLERSSRAWKSGDTEHENTRSSSITRDRASRDYTNKRFQDPEFYQSPKVIDNGRRRLDLSAVLNRSESLSPRHENDWKQLNSRFSSEENMIDVDQLSATSFKARTPDTPGSESGHVSAPIGTSPVKQLTLSGGGAIFLKSNRSRDATPSRDDARIYEDFQTAGTSGLKAHAMDDMTASTGERLKSILREKAGVEEEEKHLEEERKSVRFDLHRVDIQTAVTNFNESISDEDETGEASDAEDRGSSTNVSANIAVNHAQAVLSLKQVLNRKGGPSFETIDSRQHKFIGRRFVVENVSESEHLEQQESRSIDSEAEYAPSGFENVRNIDLVSKSDSERTTPRSVDSKASFLEEIRRDKEIMLENMRKSKSSPRSNPSEEGDRLSFELVRNSMVEEHVDEMRSLRLQLDSKLERAKTELETELAQQKRALETGLSEKLDELRREMALREKREIQKLVEEMDADRNETLRRVKAELEAEYEREREQLVTEIVRKRRENLEKSSVDTEGEADSDGKMVEERRELEMEHTERIESLRKELDREFDAVRMELRAQQRDKIAKITEDHEKCLTDILKDFRIDEGLARKLYKQRLDEIRADYSKDIENEMKKYDSAVRQETVEFEKIRCEKRLIEDKYNILKEKYLKMKKDMRAAIEKRNKRKEQANREASEAEMSASTRTRTERTESTDQKTFAKFIFKVEKCAFPR</sequence>
<feature type="non-terminal residue" evidence="1">
    <location>
        <position position="1"/>
    </location>
</feature>
<protein>
    <submittedName>
        <fullName evidence="1">Uncharacterized protein</fullName>
    </submittedName>
</protein>
<dbReference type="Proteomes" id="UP001239111">
    <property type="component" value="Chromosome 4"/>
</dbReference>
<name>A0ACC2N724_9HYME</name>
<reference evidence="1" key="1">
    <citation type="submission" date="2023-04" db="EMBL/GenBank/DDBJ databases">
        <title>A chromosome-level genome assembly of the parasitoid wasp Eretmocerus hayati.</title>
        <authorList>
            <person name="Zhong Y."/>
            <person name="Liu S."/>
            <person name="Liu Y."/>
        </authorList>
    </citation>
    <scope>NUCLEOTIDE SEQUENCE</scope>
    <source>
        <strain evidence="1">ZJU_SS_LIU_2023</strain>
    </source>
</reference>
<evidence type="ECO:0000313" key="2">
    <source>
        <dbReference type="Proteomes" id="UP001239111"/>
    </source>
</evidence>